<evidence type="ECO:0000256" key="9">
    <source>
        <dbReference type="ARBA" id="ARBA00023136"/>
    </source>
</evidence>
<keyword evidence="6" id="KW-0732">Signal</keyword>
<evidence type="ECO:0000256" key="7">
    <source>
        <dbReference type="ARBA" id="ARBA00022824"/>
    </source>
</evidence>
<evidence type="ECO:0000313" key="12">
    <source>
        <dbReference type="Proteomes" id="UP000070544"/>
    </source>
</evidence>
<keyword evidence="8" id="KW-1133">Transmembrane helix</keyword>
<keyword evidence="5" id="KW-0812">Transmembrane</keyword>
<name>A0A139AKR1_GONPJ</name>
<evidence type="ECO:0000256" key="8">
    <source>
        <dbReference type="ARBA" id="ARBA00022989"/>
    </source>
</evidence>
<dbReference type="STRING" id="1344416.A0A139AKR1"/>
<comment type="subcellular location">
    <subcellularLocation>
        <location evidence="2 10">Endoplasmic reticulum membrane</location>
        <topology evidence="2 10">Single-pass type I membrane protein</topology>
    </subcellularLocation>
</comment>
<keyword evidence="7 10" id="KW-0256">Endoplasmic reticulum</keyword>
<evidence type="ECO:0000256" key="3">
    <source>
        <dbReference type="ARBA" id="ARBA00004922"/>
    </source>
</evidence>
<keyword evidence="9" id="KW-0472">Membrane</keyword>
<organism evidence="11 12">
    <name type="scientific">Gonapodya prolifera (strain JEL478)</name>
    <name type="common">Monoblepharis prolifera</name>
    <dbReference type="NCBI Taxonomy" id="1344416"/>
    <lineage>
        <taxon>Eukaryota</taxon>
        <taxon>Fungi</taxon>
        <taxon>Fungi incertae sedis</taxon>
        <taxon>Chytridiomycota</taxon>
        <taxon>Chytridiomycota incertae sedis</taxon>
        <taxon>Monoblepharidomycetes</taxon>
        <taxon>Monoblepharidales</taxon>
        <taxon>Gonapodyaceae</taxon>
        <taxon>Gonapodya</taxon>
    </lineage>
</organism>
<evidence type="ECO:0000256" key="1">
    <source>
        <dbReference type="ARBA" id="ARBA00002791"/>
    </source>
</evidence>
<dbReference type="EMBL" id="KQ965747">
    <property type="protein sequence ID" value="KXS17382.1"/>
    <property type="molecule type" value="Genomic_DNA"/>
</dbReference>
<sequence length="635" mass="70573">MATMRRFRLPHILLICIAAFFYAAALFGNAASKPADRKSSFMVPSTFTNTKVERILDISHPAIARETVTLDVENTGKSATGEYFVAVDVDLECRKLAWLEAYEGKGASRKDWIVEKGALDASNSVQLYKVTFPKPLSPFSHQSFTLYFVWVGLVSNLPKKVAQGEQGSGVYQGALHWVSPYPTTEEKLGVRPSSSEIHSRTPSGSLTSTGLSYGPFRDVAPFSRETLRVHAKLSHVPLRGSILKRKITISHWTGIANVLESWELWHDGAELVQPFSRTDLLIQGRYATPPTMIQHLRFDLPAGAFNGEYRDFDGNVSTSHFSSGRSGATLELRPRYPMFGGWKYQFWFAYDVPLSKSVGIGKDGRYVWKGPVMRGLQNVPVDRLEVEVVLPEGSNSAQIKLPFSADEKTSGREYSYFDTIGRETVGFVKTRVVDEMWKDFEVSYNFPSTAYFRKPFVAIVAVLAAFLGSMAVLRLEFSIGKDSKGEAAEMVRTVGMRVHDIHGKLESLLAKLNVAFEDFKHSHHDVARFEAARADLTAQIQSTLVDLSSVTKSVSGLSGDDSARLEKSAAQLANLWIERLSKVRQAQDEVVALRKKVSASSVDDKTRRQVGERIKKLEVEEEVVAKKAETLVAGV</sequence>
<dbReference type="PANTHER" id="PTHR21049">
    <property type="entry name" value="RIBOPHORIN I"/>
    <property type="match status" value="1"/>
</dbReference>
<dbReference type="UniPathway" id="UPA00378"/>
<dbReference type="PANTHER" id="PTHR21049:SF0">
    <property type="entry name" value="DOLICHYL-DIPHOSPHOOLIGOSACCHARIDE--PROTEIN GLYCOSYLTRANSFERASE SUBUNIT 1"/>
    <property type="match status" value="1"/>
</dbReference>
<dbReference type="OMA" id="RYEYARE"/>
<comment type="pathway">
    <text evidence="3 10">Protein modification; protein glycosylation.</text>
</comment>
<dbReference type="Proteomes" id="UP000070544">
    <property type="component" value="Unassembled WGS sequence"/>
</dbReference>
<evidence type="ECO:0000256" key="4">
    <source>
        <dbReference type="ARBA" id="ARBA00008905"/>
    </source>
</evidence>
<dbReference type="AlphaFoldDB" id="A0A139AKR1"/>
<dbReference type="GO" id="GO:0008250">
    <property type="term" value="C:oligosaccharyltransferase complex"/>
    <property type="evidence" value="ECO:0007669"/>
    <property type="project" value="UniProtKB-UniRule"/>
</dbReference>
<comment type="subunit">
    <text evidence="10">Component of the oligosaccharyltransferase (OST) complex.</text>
</comment>
<evidence type="ECO:0000256" key="10">
    <source>
        <dbReference type="RuleBase" id="RU361143"/>
    </source>
</evidence>
<gene>
    <name evidence="11" type="ORF">M427DRAFT_110488</name>
</gene>
<evidence type="ECO:0000256" key="2">
    <source>
        <dbReference type="ARBA" id="ARBA00004115"/>
    </source>
</evidence>
<dbReference type="Pfam" id="PF04597">
    <property type="entry name" value="Ribophorin_I"/>
    <property type="match status" value="1"/>
</dbReference>
<keyword evidence="12" id="KW-1185">Reference proteome</keyword>
<comment type="similarity">
    <text evidence="4 10">Belongs to the OST1 family.</text>
</comment>
<evidence type="ECO:0000256" key="5">
    <source>
        <dbReference type="ARBA" id="ARBA00022692"/>
    </source>
</evidence>
<comment type="function">
    <text evidence="1 10">Subunit of the oligosaccharyl transferase (OST) complex that catalyzes the initial transfer of a defined glycan (Glc(3)Man(9)GlcNAc(2) in eukaryotes) from the lipid carrier dolichol-pyrophosphate to an asparagine residue within an Asn-X-Ser/Thr consensus motif in nascent polypeptide chains, the first step in protein N-glycosylation. N-glycosylation occurs cotranslationally and the complex associates with the Sec61 complex at the channel-forming translocon complex that mediates protein translocation across the endoplasmic reticulum (ER). All subunits are required for a maximal enzyme activity.</text>
</comment>
<dbReference type="InterPro" id="IPR007676">
    <property type="entry name" value="Ribophorin_I"/>
</dbReference>
<dbReference type="OrthoDB" id="310030at2759"/>
<reference evidence="11 12" key="1">
    <citation type="journal article" date="2015" name="Genome Biol. Evol.">
        <title>Phylogenomic analyses indicate that early fungi evolved digesting cell walls of algal ancestors of land plants.</title>
        <authorList>
            <person name="Chang Y."/>
            <person name="Wang S."/>
            <person name="Sekimoto S."/>
            <person name="Aerts A.L."/>
            <person name="Choi C."/>
            <person name="Clum A."/>
            <person name="LaButti K.M."/>
            <person name="Lindquist E.A."/>
            <person name="Yee Ngan C."/>
            <person name="Ohm R.A."/>
            <person name="Salamov A.A."/>
            <person name="Grigoriev I.V."/>
            <person name="Spatafora J.W."/>
            <person name="Berbee M.L."/>
        </authorList>
    </citation>
    <scope>NUCLEOTIDE SEQUENCE [LARGE SCALE GENOMIC DNA]</scope>
    <source>
        <strain evidence="11 12">JEL478</strain>
    </source>
</reference>
<evidence type="ECO:0000256" key="6">
    <source>
        <dbReference type="ARBA" id="ARBA00022729"/>
    </source>
</evidence>
<proteinExistence type="inferred from homology"/>
<dbReference type="GO" id="GO:0018279">
    <property type="term" value="P:protein N-linked glycosylation via asparagine"/>
    <property type="evidence" value="ECO:0007669"/>
    <property type="project" value="TreeGrafter"/>
</dbReference>
<protein>
    <recommendedName>
        <fullName evidence="10">Dolichyl-diphosphooligosaccharide--protein glycosyltransferase subunit 1</fullName>
    </recommendedName>
</protein>
<evidence type="ECO:0000313" key="11">
    <source>
        <dbReference type="EMBL" id="KXS17382.1"/>
    </source>
</evidence>
<accession>A0A139AKR1</accession>